<reference evidence="2" key="1">
    <citation type="submission" date="2021-09" db="EMBL/GenBank/DDBJ databases">
        <authorList>
            <consortium name="AG Swart"/>
            <person name="Singh M."/>
            <person name="Singh A."/>
            <person name="Seah K."/>
            <person name="Emmerich C."/>
        </authorList>
    </citation>
    <scope>NUCLEOTIDE SEQUENCE</scope>
    <source>
        <strain evidence="2">ATCC30299</strain>
    </source>
</reference>
<evidence type="ECO:0000313" key="3">
    <source>
        <dbReference type="Proteomes" id="UP001162131"/>
    </source>
</evidence>
<comment type="caution">
    <text evidence="2">The sequence shown here is derived from an EMBL/GenBank/DDBJ whole genome shotgun (WGS) entry which is preliminary data.</text>
</comment>
<protein>
    <recommendedName>
        <fullName evidence="1">F-box domain-containing protein</fullName>
    </recommendedName>
</protein>
<evidence type="ECO:0000259" key="1">
    <source>
        <dbReference type="Pfam" id="PF12937"/>
    </source>
</evidence>
<dbReference type="EMBL" id="CAJZBQ010000002">
    <property type="protein sequence ID" value="CAG9310377.1"/>
    <property type="molecule type" value="Genomic_DNA"/>
</dbReference>
<dbReference type="Proteomes" id="UP001162131">
    <property type="component" value="Unassembled WGS sequence"/>
</dbReference>
<dbReference type="Gene3D" id="1.20.1280.50">
    <property type="match status" value="1"/>
</dbReference>
<dbReference type="PANTHER" id="PTHR46731">
    <property type="entry name" value="F-BOX ONLY PROTEIN 15"/>
    <property type="match status" value="1"/>
</dbReference>
<sequence length="414" mass="47615">MKRGKKQAFVGIVKPKIPQKKAAAVSRFLNLPHPLISEILHYSIGSNQDLLALCQTCKMLYNLIFQHKSIWASLFLLKFPNSLSKLININTLSNDLSHGIVDQSKDWKNLYLSQVKKNQEAQIKKLTTQLSKLTLDSTCGTMEKAMKNVKPKFNWRCGKIRIDIEPTNVVYFRSGMTVKLSLEQTCNQLGCLEASISNTRFPIKFYSQNEKMLNSGNVHAKKCGNAVCIMLNENDITFMYFTINYMDIIPQLTKYAVKPRRDDIDSNFGMHSYTLGLEIRTPLTSIETIVFRVVDFVPEGNFAIFYSDELEYKINKNKFVINWKTIAFSGKIQDVCIVDCILRSEFGEPVWWISEADKIEIKERHGYRGDVYSLLLQKDQGEIELFFVDNDAWELKSIQLRLSLSYISSIFVKS</sequence>
<feature type="domain" description="F-box" evidence="1">
    <location>
        <begin position="29"/>
        <end position="76"/>
    </location>
</feature>
<dbReference type="GO" id="GO:0019005">
    <property type="term" value="C:SCF ubiquitin ligase complex"/>
    <property type="evidence" value="ECO:0007669"/>
    <property type="project" value="TreeGrafter"/>
</dbReference>
<accession>A0AAU9IA06</accession>
<dbReference type="SUPFAM" id="SSF81383">
    <property type="entry name" value="F-box domain"/>
    <property type="match status" value="1"/>
</dbReference>
<proteinExistence type="predicted"/>
<dbReference type="InterPro" id="IPR001810">
    <property type="entry name" value="F-box_dom"/>
</dbReference>
<dbReference type="Pfam" id="PF12937">
    <property type="entry name" value="F-box-like"/>
    <property type="match status" value="1"/>
</dbReference>
<organism evidence="2 3">
    <name type="scientific">Blepharisma stoltei</name>
    <dbReference type="NCBI Taxonomy" id="1481888"/>
    <lineage>
        <taxon>Eukaryota</taxon>
        <taxon>Sar</taxon>
        <taxon>Alveolata</taxon>
        <taxon>Ciliophora</taxon>
        <taxon>Postciliodesmatophora</taxon>
        <taxon>Heterotrichea</taxon>
        <taxon>Heterotrichida</taxon>
        <taxon>Blepharismidae</taxon>
        <taxon>Blepharisma</taxon>
    </lineage>
</organism>
<dbReference type="PANTHER" id="PTHR46731:SF1">
    <property type="entry name" value="F-BOX ONLY PROTEIN 15"/>
    <property type="match status" value="1"/>
</dbReference>
<keyword evidence="3" id="KW-1185">Reference proteome</keyword>
<dbReference type="AlphaFoldDB" id="A0AAU9IA06"/>
<gene>
    <name evidence="2" type="ORF">BSTOLATCC_MIC1228</name>
</gene>
<evidence type="ECO:0000313" key="2">
    <source>
        <dbReference type="EMBL" id="CAG9310377.1"/>
    </source>
</evidence>
<name>A0AAU9IA06_9CILI</name>
<dbReference type="InterPro" id="IPR036047">
    <property type="entry name" value="F-box-like_dom_sf"/>
</dbReference>